<sequence length="73" mass="7640">MTSSLKESLESLATTATKVGEEFNENWDASVNSIENAISSNSLAYQLSSAYTQAYDAAIVGGASVQQAMAMAN</sequence>
<name>A0A8S5T854_9CAUD</name>
<organism evidence="1">
    <name type="scientific">Siphoviridae sp. ctxMM9</name>
    <dbReference type="NCBI Taxonomy" id="2827973"/>
    <lineage>
        <taxon>Viruses</taxon>
        <taxon>Duplodnaviria</taxon>
        <taxon>Heunggongvirae</taxon>
        <taxon>Uroviricota</taxon>
        <taxon>Caudoviricetes</taxon>
    </lineage>
</organism>
<proteinExistence type="predicted"/>
<protein>
    <submittedName>
        <fullName evidence="1">Uncharacterized protein</fullName>
    </submittedName>
</protein>
<dbReference type="EMBL" id="BK032759">
    <property type="protein sequence ID" value="DAF58946.1"/>
    <property type="molecule type" value="Genomic_DNA"/>
</dbReference>
<evidence type="ECO:0000313" key="1">
    <source>
        <dbReference type="EMBL" id="DAF58946.1"/>
    </source>
</evidence>
<accession>A0A8S5T854</accession>
<reference evidence="1" key="1">
    <citation type="journal article" date="2021" name="Proc. Natl. Acad. Sci. U.S.A.">
        <title>A Catalog of Tens of Thousands of Viruses from Human Metagenomes Reveals Hidden Associations with Chronic Diseases.</title>
        <authorList>
            <person name="Tisza M.J."/>
            <person name="Buck C.B."/>
        </authorList>
    </citation>
    <scope>NUCLEOTIDE SEQUENCE</scope>
    <source>
        <strain evidence="1">CtxMM9</strain>
    </source>
</reference>